<keyword evidence="3" id="KW-1185">Reference proteome</keyword>
<dbReference type="Proteomes" id="UP000007431">
    <property type="component" value="Unassembled WGS sequence"/>
</dbReference>
<feature type="compositionally biased region" description="Low complexity" evidence="1">
    <location>
        <begin position="233"/>
        <end position="246"/>
    </location>
</feature>
<reference evidence="2 3" key="1">
    <citation type="journal article" date="2010" name="Nat. Biotechnol.">
        <title>Genome sequence of the model mushroom Schizophyllum commune.</title>
        <authorList>
            <person name="Ohm R.A."/>
            <person name="de Jong J.F."/>
            <person name="Lugones L.G."/>
            <person name="Aerts A."/>
            <person name="Kothe E."/>
            <person name="Stajich J.E."/>
            <person name="de Vries R.P."/>
            <person name="Record E."/>
            <person name="Levasseur A."/>
            <person name="Baker S.E."/>
            <person name="Bartholomew K.A."/>
            <person name="Coutinho P.M."/>
            <person name="Erdmann S."/>
            <person name="Fowler T.J."/>
            <person name="Gathman A.C."/>
            <person name="Lombard V."/>
            <person name="Henrissat B."/>
            <person name="Knabe N."/>
            <person name="Kuees U."/>
            <person name="Lilly W.W."/>
            <person name="Lindquist E."/>
            <person name="Lucas S."/>
            <person name="Magnuson J.K."/>
            <person name="Piumi F."/>
            <person name="Raudaskoski M."/>
            <person name="Salamov A."/>
            <person name="Schmutz J."/>
            <person name="Schwarze F.W.M.R."/>
            <person name="vanKuyk P.A."/>
            <person name="Horton J.S."/>
            <person name="Grigoriev I.V."/>
            <person name="Woesten H.A.B."/>
        </authorList>
    </citation>
    <scope>NUCLEOTIDE SEQUENCE [LARGE SCALE GENOMIC DNA]</scope>
    <source>
        <strain evidence="3">H4-8 / FGSC 9210</strain>
    </source>
</reference>
<evidence type="ECO:0000256" key="1">
    <source>
        <dbReference type="SAM" id="MobiDB-lite"/>
    </source>
</evidence>
<sequence>MCARIPRATLTVFTLTEEMGGMQDDISDEDVDRLDIRSLLGFCNLVELRVNVVSPPDLTDAEFRSLAQAWPRLRVLSVLSRRRWDSRGRTPSATLLTFVSFAELCPHLKRIEIVVDARLPKRFSGKPGRGAACHALRQLHVGASPIDNATLVAAFLSDIFPPLGCVEMETKPLVGGKLVEETRQRRWSEVKKLLPTFNAIRLAERTYVAANEWQMGMRHLEVLGSAPEDGDSSSEGSSEGDTSDSSIAESDSDW</sequence>
<feature type="non-terminal residue" evidence="2">
    <location>
        <position position="254"/>
    </location>
</feature>
<dbReference type="VEuPathDB" id="FungiDB:SCHCODRAFT_02504980"/>
<dbReference type="Gene3D" id="3.80.10.10">
    <property type="entry name" value="Ribonuclease Inhibitor"/>
    <property type="match status" value="1"/>
</dbReference>
<evidence type="ECO:0000313" key="2">
    <source>
        <dbReference type="EMBL" id="EFI95907.1"/>
    </source>
</evidence>
<dbReference type="AlphaFoldDB" id="D8Q6S7"/>
<evidence type="ECO:0000313" key="3">
    <source>
        <dbReference type="Proteomes" id="UP000007431"/>
    </source>
</evidence>
<gene>
    <name evidence="2" type="ORF">SCHCODRAFT_109508</name>
</gene>
<dbReference type="KEGG" id="scm:SCHCO_02504980"/>
<protein>
    <recommendedName>
        <fullName evidence="4">F-box domain-containing protein</fullName>
    </recommendedName>
</protein>
<proteinExistence type="predicted"/>
<dbReference type="RefSeq" id="XP_003030810.1">
    <property type="nucleotide sequence ID" value="XM_003030764.1"/>
</dbReference>
<accession>D8Q6S7</accession>
<dbReference type="OrthoDB" id="2945091at2759"/>
<name>D8Q6S7_SCHCM</name>
<dbReference type="InParanoid" id="D8Q6S7"/>
<dbReference type="EMBL" id="GL377307">
    <property type="protein sequence ID" value="EFI95907.1"/>
    <property type="molecule type" value="Genomic_DNA"/>
</dbReference>
<dbReference type="InterPro" id="IPR032675">
    <property type="entry name" value="LRR_dom_sf"/>
</dbReference>
<dbReference type="STRING" id="578458.D8Q6S7"/>
<evidence type="ECO:0008006" key="4">
    <source>
        <dbReference type="Google" id="ProtNLM"/>
    </source>
</evidence>
<dbReference type="GeneID" id="9588966"/>
<dbReference type="HOGENOM" id="CLU_1094817_0_0_1"/>
<feature type="region of interest" description="Disordered" evidence="1">
    <location>
        <begin position="224"/>
        <end position="254"/>
    </location>
</feature>
<organism evidence="3">
    <name type="scientific">Schizophyllum commune (strain H4-8 / FGSC 9210)</name>
    <name type="common">Split gill fungus</name>
    <dbReference type="NCBI Taxonomy" id="578458"/>
    <lineage>
        <taxon>Eukaryota</taxon>
        <taxon>Fungi</taxon>
        <taxon>Dikarya</taxon>
        <taxon>Basidiomycota</taxon>
        <taxon>Agaricomycotina</taxon>
        <taxon>Agaricomycetes</taxon>
        <taxon>Agaricomycetidae</taxon>
        <taxon>Agaricales</taxon>
        <taxon>Schizophyllaceae</taxon>
        <taxon>Schizophyllum</taxon>
    </lineage>
</organism>